<evidence type="ECO:0000313" key="11">
    <source>
        <dbReference type="EMBL" id="KFD67830.1"/>
    </source>
</evidence>
<evidence type="ECO:0000313" key="10">
    <source>
        <dbReference type="EMBL" id="KFD59069.1"/>
    </source>
</evidence>
<evidence type="ECO:0000256" key="5">
    <source>
        <dbReference type="ARBA" id="ARBA00022989"/>
    </source>
</evidence>
<comment type="similarity">
    <text evidence="2">Belongs to the TMEM168 family.</text>
</comment>
<dbReference type="AlphaFoldDB" id="A0A085NED4"/>
<evidence type="ECO:0000256" key="9">
    <source>
        <dbReference type="SAM" id="Phobius"/>
    </source>
</evidence>
<dbReference type="PANTHER" id="PTHR14437">
    <property type="entry name" value="TRANSMEMBRANE PROTEIN 168"/>
    <property type="match status" value="1"/>
</dbReference>
<evidence type="ECO:0000256" key="3">
    <source>
        <dbReference type="ARBA" id="ARBA00014572"/>
    </source>
</evidence>
<feature type="transmembrane region" description="Helical" evidence="9">
    <location>
        <begin position="20"/>
        <end position="43"/>
    </location>
</feature>
<dbReference type="Proteomes" id="UP000030758">
    <property type="component" value="Unassembled WGS sequence"/>
</dbReference>
<feature type="transmembrane region" description="Helical" evidence="9">
    <location>
        <begin position="256"/>
        <end position="279"/>
    </location>
</feature>
<proteinExistence type="inferred from homology"/>
<dbReference type="EMBL" id="KL363182">
    <property type="protein sequence ID" value="KFD59069.1"/>
    <property type="molecule type" value="Genomic_DNA"/>
</dbReference>
<name>A0A085NED4_9BILA</name>
<dbReference type="GO" id="GO:0031965">
    <property type="term" value="C:nuclear membrane"/>
    <property type="evidence" value="ECO:0007669"/>
    <property type="project" value="UniProtKB-SubCell"/>
</dbReference>
<evidence type="ECO:0000256" key="4">
    <source>
        <dbReference type="ARBA" id="ARBA00022692"/>
    </source>
</evidence>
<feature type="transmembrane region" description="Helical" evidence="9">
    <location>
        <begin position="98"/>
        <end position="118"/>
    </location>
</feature>
<evidence type="ECO:0000313" key="12">
    <source>
        <dbReference type="Proteomes" id="UP000030764"/>
    </source>
</evidence>
<keyword evidence="7" id="KW-0325">Glycoprotein</keyword>
<evidence type="ECO:0000256" key="1">
    <source>
        <dbReference type="ARBA" id="ARBA00004232"/>
    </source>
</evidence>
<dbReference type="PANTHER" id="PTHR14437:SF2">
    <property type="entry name" value="TRANSMEMBRANE PROTEIN 168"/>
    <property type="match status" value="1"/>
</dbReference>
<keyword evidence="6 9" id="KW-0472">Membrane</keyword>
<feature type="transmembrane region" description="Helical" evidence="9">
    <location>
        <begin position="340"/>
        <end position="360"/>
    </location>
</feature>
<feature type="transmembrane region" description="Helical" evidence="9">
    <location>
        <begin position="213"/>
        <end position="235"/>
    </location>
</feature>
<accession>A0A085NED4</accession>
<keyword evidence="12" id="KW-1185">Reference proteome</keyword>
<keyword evidence="4 9" id="KW-0812">Transmembrane</keyword>
<evidence type="ECO:0000256" key="2">
    <source>
        <dbReference type="ARBA" id="ARBA00007329"/>
    </source>
</evidence>
<comment type="subcellular location">
    <subcellularLocation>
        <location evidence="1">Nucleus membrane</location>
        <topology evidence="1">Multi-pass membrane protein</topology>
    </subcellularLocation>
</comment>
<dbReference type="Proteomes" id="UP000030764">
    <property type="component" value="Unassembled WGS sequence"/>
</dbReference>
<keyword evidence="8" id="KW-0539">Nucleus</keyword>
<organism evidence="11">
    <name type="scientific">Trichuris suis</name>
    <name type="common">pig whipworm</name>
    <dbReference type="NCBI Taxonomy" id="68888"/>
    <lineage>
        <taxon>Eukaryota</taxon>
        <taxon>Metazoa</taxon>
        <taxon>Ecdysozoa</taxon>
        <taxon>Nematoda</taxon>
        <taxon>Enoplea</taxon>
        <taxon>Dorylaimia</taxon>
        <taxon>Trichinellida</taxon>
        <taxon>Trichuridae</taxon>
        <taxon>Trichuris</taxon>
    </lineage>
</organism>
<gene>
    <name evidence="10" type="ORF">M513_00232</name>
    <name evidence="11" type="ORF">M514_00232</name>
</gene>
<protein>
    <recommendedName>
        <fullName evidence="3">Transmembrane protein 168</fullName>
    </recommendedName>
</protein>
<evidence type="ECO:0000256" key="8">
    <source>
        <dbReference type="ARBA" id="ARBA00023242"/>
    </source>
</evidence>
<sequence length="654" mass="73666">MEFTERALKIRRLDDAEVSSFSTLFVSSTVIVGTLCALIPVCLKHQTPDCISAAIVGFALLIGGPVAFRLRYFSIFLTSLDAWLGYALFRLCDLQPKITLPSWLQTIQIALLYGSLVIRGVTMASDIFSRVGSSARITLARSVPWSCFVGALLGYYSHPPNAIALHILWMFSFLLIALAMAFKVRMAIAIFFSMVMYTAFGGGRALLAEPITIAHQIALVTIGGWLFTKPLLLLFDVCTNALQRRMVIFKLSRWSYNILFVGNILAVVLFGVAQTMAVLKQREMIVAISIFAPIGLLWLFLYWLYFRSLWSLSSPLEPFDRQTCVEQKLRIYTDKQFDPVAFMAPVVCILFTISLAGINWSTHDLLSALSFAILSTIELTVAHFMHTLFKGFDNCIAFGLITPNASQVQVDESGHLLAAELAKFFHQRAIHIDDVSFHPEGIDILNVRQRLEHFFESVTESGRAYDTYFLYYHGPMAPETGEWTLTDGNLVMDELLSLWMEHRATDRCRLFILLDSDNGASWSYKIQAYTGRQAIGIQSYAVKGEANSRRASIGYFTHLWLEFNANERCGDFGNTPFTPLFGQSLPGYCFIRAPRLPRYEAKTVFSDLFAFLYLSIMSPLEQLFTLCWGSCMAYIPPAVFDTNQGFKFLTNSQQ</sequence>
<dbReference type="InterPro" id="IPR029713">
    <property type="entry name" value="TMEM168"/>
</dbReference>
<feature type="transmembrane region" description="Helical" evidence="9">
    <location>
        <begin position="189"/>
        <end position="207"/>
    </location>
</feature>
<feature type="transmembrane region" description="Helical" evidence="9">
    <location>
        <begin position="285"/>
        <end position="305"/>
    </location>
</feature>
<feature type="transmembrane region" description="Helical" evidence="9">
    <location>
        <begin position="50"/>
        <end position="68"/>
    </location>
</feature>
<evidence type="ECO:0000256" key="7">
    <source>
        <dbReference type="ARBA" id="ARBA00023180"/>
    </source>
</evidence>
<feature type="transmembrane region" description="Helical" evidence="9">
    <location>
        <begin position="163"/>
        <end position="182"/>
    </location>
</feature>
<reference evidence="11 12" key="1">
    <citation type="journal article" date="2014" name="Nat. Genet.">
        <title>Genome and transcriptome of the porcine whipworm Trichuris suis.</title>
        <authorList>
            <person name="Jex A.R."/>
            <person name="Nejsum P."/>
            <person name="Schwarz E.M."/>
            <person name="Hu L."/>
            <person name="Young N.D."/>
            <person name="Hall R.S."/>
            <person name="Korhonen P.K."/>
            <person name="Liao S."/>
            <person name="Thamsborg S."/>
            <person name="Xia J."/>
            <person name="Xu P."/>
            <person name="Wang S."/>
            <person name="Scheerlinck J.P."/>
            <person name="Hofmann A."/>
            <person name="Sternberg P.W."/>
            <person name="Wang J."/>
            <person name="Gasser R.B."/>
        </authorList>
    </citation>
    <scope>NUCLEOTIDE SEQUENCE [LARGE SCALE GENOMIC DNA]</scope>
    <source>
        <strain evidence="11">DCEP-RM93F</strain>
        <strain evidence="10">DCEP-RM93M</strain>
    </source>
</reference>
<keyword evidence="5 9" id="KW-1133">Transmembrane helix</keyword>
<evidence type="ECO:0000256" key="6">
    <source>
        <dbReference type="ARBA" id="ARBA00023136"/>
    </source>
</evidence>
<dbReference type="EMBL" id="KL367510">
    <property type="protein sequence ID" value="KFD67830.1"/>
    <property type="molecule type" value="Genomic_DNA"/>
</dbReference>